<dbReference type="SUPFAM" id="SSF53850">
    <property type="entry name" value="Periplasmic binding protein-like II"/>
    <property type="match status" value="1"/>
</dbReference>
<keyword evidence="2" id="KW-0805">Transcription regulation</keyword>
<feature type="domain" description="HTH lysR-type" evidence="5">
    <location>
        <begin position="4"/>
        <end position="61"/>
    </location>
</feature>
<dbReference type="InterPro" id="IPR036390">
    <property type="entry name" value="WH_DNA-bd_sf"/>
</dbReference>
<dbReference type="InterPro" id="IPR036388">
    <property type="entry name" value="WH-like_DNA-bd_sf"/>
</dbReference>
<keyword evidence="3" id="KW-0238">DNA-binding</keyword>
<evidence type="ECO:0000256" key="2">
    <source>
        <dbReference type="ARBA" id="ARBA00023015"/>
    </source>
</evidence>
<protein>
    <submittedName>
        <fullName evidence="6">LysR family transcriptional regulator</fullName>
    </submittedName>
</protein>
<evidence type="ECO:0000256" key="1">
    <source>
        <dbReference type="ARBA" id="ARBA00009437"/>
    </source>
</evidence>
<dbReference type="InterPro" id="IPR005119">
    <property type="entry name" value="LysR_subst-bd"/>
</dbReference>
<dbReference type="Pfam" id="PF03466">
    <property type="entry name" value="LysR_substrate"/>
    <property type="match status" value="1"/>
</dbReference>
<evidence type="ECO:0000259" key="5">
    <source>
        <dbReference type="PROSITE" id="PS50931"/>
    </source>
</evidence>
<dbReference type="Gene3D" id="1.10.10.10">
    <property type="entry name" value="Winged helix-like DNA-binding domain superfamily/Winged helix DNA-binding domain"/>
    <property type="match status" value="1"/>
</dbReference>
<dbReference type="InterPro" id="IPR058163">
    <property type="entry name" value="LysR-type_TF_proteobact-type"/>
</dbReference>
<dbReference type="Pfam" id="PF00126">
    <property type="entry name" value="HTH_1"/>
    <property type="match status" value="1"/>
</dbReference>
<dbReference type="OrthoDB" id="9786526at2"/>
<sequence>MATDRLGDMRLFVAAAALGSLSAAGRKLGLSPAAASARLSKLEVALRTKLIDRSTRQLRLTEEGRLYHRHCAVALQAIDDAEDALHASHAVVRGKIRISASADFGRHLLNEWLEEFASTQAELKIALTLTDSLSDLLQDDVDFAIRFGKPDSDTLVARKLAPNWRVLCASPAYLARQGVPRTPADLAAHRFVVLVTAAGPLNEFRFAATGKQRIHTVAMENAWETNDGALARAWTLAGHGIARKTIWDAAQDIRAGTLKAVLPDFIENEAGVYAVFHRNRYMTPRVRALLDFLIDRFQHASSDMLAGLPSPSAAVNKD</sequence>
<evidence type="ECO:0000256" key="3">
    <source>
        <dbReference type="ARBA" id="ARBA00023125"/>
    </source>
</evidence>
<dbReference type="AlphaFoldDB" id="A0A1W6YQ21"/>
<organism evidence="6 7">
    <name type="scientific">Bordetella genomosp. 8</name>
    <dbReference type="NCBI Taxonomy" id="1416806"/>
    <lineage>
        <taxon>Bacteria</taxon>
        <taxon>Pseudomonadati</taxon>
        <taxon>Pseudomonadota</taxon>
        <taxon>Betaproteobacteria</taxon>
        <taxon>Burkholderiales</taxon>
        <taxon>Alcaligenaceae</taxon>
        <taxon>Bordetella</taxon>
    </lineage>
</organism>
<accession>A0A1W6YQ21</accession>
<reference evidence="6 7" key="1">
    <citation type="submission" date="2017-05" db="EMBL/GenBank/DDBJ databases">
        <title>Complete and WGS of Bordetella genogroups.</title>
        <authorList>
            <person name="Spilker T."/>
            <person name="LiPuma J."/>
        </authorList>
    </citation>
    <scope>NUCLEOTIDE SEQUENCE [LARGE SCALE GENOMIC DNA]</scope>
    <source>
        <strain evidence="6 7">AU19157</strain>
    </source>
</reference>
<dbReference type="PANTHER" id="PTHR30537:SF5">
    <property type="entry name" value="HTH-TYPE TRANSCRIPTIONAL ACTIVATOR TTDR-RELATED"/>
    <property type="match status" value="1"/>
</dbReference>
<evidence type="ECO:0000256" key="4">
    <source>
        <dbReference type="ARBA" id="ARBA00023163"/>
    </source>
</evidence>
<dbReference type="Gene3D" id="3.40.190.290">
    <property type="match status" value="1"/>
</dbReference>
<dbReference type="STRING" id="1416806.CAL12_20885"/>
<gene>
    <name evidence="6" type="ORF">CAL12_20885</name>
</gene>
<dbReference type="PANTHER" id="PTHR30537">
    <property type="entry name" value="HTH-TYPE TRANSCRIPTIONAL REGULATOR"/>
    <property type="match status" value="1"/>
</dbReference>
<dbReference type="SUPFAM" id="SSF46785">
    <property type="entry name" value="Winged helix' DNA-binding domain"/>
    <property type="match status" value="1"/>
</dbReference>
<dbReference type="EMBL" id="CP021108">
    <property type="protein sequence ID" value="ARP83029.1"/>
    <property type="molecule type" value="Genomic_DNA"/>
</dbReference>
<dbReference type="KEGG" id="bgv:CAL12_20885"/>
<dbReference type="InterPro" id="IPR000847">
    <property type="entry name" value="LysR_HTH_N"/>
</dbReference>
<evidence type="ECO:0000313" key="7">
    <source>
        <dbReference type="Proteomes" id="UP000194151"/>
    </source>
</evidence>
<dbReference type="FunFam" id="1.10.10.10:FF:000001">
    <property type="entry name" value="LysR family transcriptional regulator"/>
    <property type="match status" value="1"/>
</dbReference>
<dbReference type="GO" id="GO:0003677">
    <property type="term" value="F:DNA binding"/>
    <property type="evidence" value="ECO:0007669"/>
    <property type="project" value="UniProtKB-KW"/>
</dbReference>
<dbReference type="GO" id="GO:0003700">
    <property type="term" value="F:DNA-binding transcription factor activity"/>
    <property type="evidence" value="ECO:0007669"/>
    <property type="project" value="InterPro"/>
</dbReference>
<name>A0A1W6YQ21_9BORD</name>
<dbReference type="PROSITE" id="PS50931">
    <property type="entry name" value="HTH_LYSR"/>
    <property type="match status" value="1"/>
</dbReference>
<dbReference type="RefSeq" id="WP_086066371.1">
    <property type="nucleotide sequence ID" value="NZ_CP021108.1"/>
</dbReference>
<dbReference type="CDD" id="cd08422">
    <property type="entry name" value="PBP2_CrgA_like"/>
    <property type="match status" value="1"/>
</dbReference>
<proteinExistence type="inferred from homology"/>
<dbReference type="Proteomes" id="UP000194151">
    <property type="component" value="Chromosome"/>
</dbReference>
<keyword evidence="7" id="KW-1185">Reference proteome</keyword>
<keyword evidence="4" id="KW-0804">Transcription</keyword>
<evidence type="ECO:0000313" key="6">
    <source>
        <dbReference type="EMBL" id="ARP83029.1"/>
    </source>
</evidence>
<comment type="similarity">
    <text evidence="1">Belongs to the LysR transcriptional regulatory family.</text>
</comment>